<accession>A0A4S1WHW1</accession>
<dbReference type="InterPro" id="IPR004358">
    <property type="entry name" value="Sig_transdc_His_kin-like_C"/>
</dbReference>
<comment type="caution">
    <text evidence="6">The sequence shown here is derived from an EMBL/GenBank/DDBJ whole genome shotgun (WGS) entry which is preliminary data.</text>
</comment>
<keyword evidence="4" id="KW-1133">Transmembrane helix</keyword>
<proteinExistence type="predicted"/>
<dbReference type="EC" id="2.7.13.3" evidence="2"/>
<dbReference type="PANTHER" id="PTHR34220">
    <property type="entry name" value="SENSOR HISTIDINE KINASE YPDA"/>
    <property type="match status" value="1"/>
</dbReference>
<dbReference type="OrthoDB" id="2514702at2"/>
<feature type="transmembrane region" description="Helical" evidence="4">
    <location>
        <begin position="116"/>
        <end position="135"/>
    </location>
</feature>
<dbReference type="GO" id="GO:0000155">
    <property type="term" value="F:phosphorelay sensor kinase activity"/>
    <property type="evidence" value="ECO:0007669"/>
    <property type="project" value="InterPro"/>
</dbReference>
<dbReference type="Pfam" id="PF02518">
    <property type="entry name" value="HATPase_c"/>
    <property type="match status" value="1"/>
</dbReference>
<evidence type="ECO:0000256" key="1">
    <source>
        <dbReference type="ARBA" id="ARBA00000085"/>
    </source>
</evidence>
<dbReference type="Gene3D" id="3.30.565.10">
    <property type="entry name" value="Histidine kinase-like ATPase, C-terminal domain"/>
    <property type="match status" value="1"/>
</dbReference>
<dbReference type="PRINTS" id="PR00344">
    <property type="entry name" value="BCTRLSENSOR"/>
</dbReference>
<gene>
    <name evidence="6" type="ORF">E5A74_10365</name>
</gene>
<evidence type="ECO:0000313" key="7">
    <source>
        <dbReference type="Proteomes" id="UP000309848"/>
    </source>
</evidence>
<dbReference type="AlphaFoldDB" id="A0A4S1WHW1"/>
<dbReference type="InterPro" id="IPR050640">
    <property type="entry name" value="Bact_2-comp_sensor_kinase"/>
</dbReference>
<sequence>MNRRHGIVITLGLWLATAGAFATIGIVFRNGFPGPWFWCWLACVPVSGVLLSLVLQAAVTRLEARSLAGRWLRLAPLFLVVVLAQAGADHGFYVLMRALFGIKPVEGFIRGVSLNATLYVWLFAIQALVFELIAASDRAARNARNAEEAREAARAARIEALRNELNPHMLFNTFNGLSSLVLSGRNAEAEALLERLSTYMRACLEGGDAALIPLTDEIALIEAYLAIEAVRLARTPDVRIECPHDLSEAAVPRLILQPLVENALKYAVHPSRGAASVTVRAARDAGRLRLTVEDTGAAGASVPSGTGRGLSIVRRRLDALFGAAASLTTARDGSGFSVEILLPLSGADPEPGAQAA</sequence>
<evidence type="ECO:0000259" key="5">
    <source>
        <dbReference type="SMART" id="SM00387"/>
    </source>
</evidence>
<dbReference type="GO" id="GO:0016020">
    <property type="term" value="C:membrane"/>
    <property type="evidence" value="ECO:0007669"/>
    <property type="project" value="InterPro"/>
</dbReference>
<reference evidence="6 7" key="1">
    <citation type="submission" date="2019-04" db="EMBL/GenBank/DDBJ databases">
        <title>Sphingomonas psychrotolerans sp. nov., isolated from soil in the Tianshan Mountains, Xinjiang, China.</title>
        <authorList>
            <person name="Luo Y."/>
            <person name="Sheng H."/>
        </authorList>
    </citation>
    <scope>NUCLEOTIDE SEQUENCE [LARGE SCALE GENOMIC DNA]</scope>
    <source>
        <strain evidence="6 7">KIS18-15</strain>
    </source>
</reference>
<dbReference type="InterPro" id="IPR036890">
    <property type="entry name" value="HATPase_C_sf"/>
</dbReference>
<feature type="coiled-coil region" evidence="3">
    <location>
        <begin position="136"/>
        <end position="163"/>
    </location>
</feature>
<keyword evidence="7" id="KW-1185">Reference proteome</keyword>
<dbReference type="InterPro" id="IPR003594">
    <property type="entry name" value="HATPase_dom"/>
</dbReference>
<keyword evidence="4" id="KW-0472">Membrane</keyword>
<comment type="catalytic activity">
    <reaction evidence="1">
        <text>ATP + protein L-histidine = ADP + protein N-phospho-L-histidine.</text>
        <dbReference type="EC" id="2.7.13.3"/>
    </reaction>
</comment>
<dbReference type="EMBL" id="SRXU01000004">
    <property type="protein sequence ID" value="TGX42253.1"/>
    <property type="molecule type" value="Genomic_DNA"/>
</dbReference>
<dbReference type="Pfam" id="PF06580">
    <property type="entry name" value="His_kinase"/>
    <property type="match status" value="1"/>
</dbReference>
<protein>
    <recommendedName>
        <fullName evidence="2">histidine kinase</fullName>
        <ecNumber evidence="2">2.7.13.3</ecNumber>
    </recommendedName>
</protein>
<dbReference type="RefSeq" id="WP_135984553.1">
    <property type="nucleotide sequence ID" value="NZ_JAASQM010000004.1"/>
</dbReference>
<keyword evidence="4" id="KW-0812">Transmembrane</keyword>
<dbReference type="SUPFAM" id="SSF55874">
    <property type="entry name" value="ATPase domain of HSP90 chaperone/DNA topoisomerase II/histidine kinase"/>
    <property type="match status" value="1"/>
</dbReference>
<feature type="domain" description="Histidine kinase/HSP90-like ATPase" evidence="5">
    <location>
        <begin position="247"/>
        <end position="346"/>
    </location>
</feature>
<feature type="transmembrane region" description="Helical" evidence="4">
    <location>
        <begin position="38"/>
        <end position="59"/>
    </location>
</feature>
<keyword evidence="3" id="KW-0175">Coiled coil</keyword>
<dbReference type="PANTHER" id="PTHR34220:SF9">
    <property type="entry name" value="SIGNAL TRANSDUCTION HISTIDINE KINASE INTERNAL REGION DOMAIN-CONTAINING PROTEIN"/>
    <property type="match status" value="1"/>
</dbReference>
<dbReference type="Proteomes" id="UP000309848">
    <property type="component" value="Unassembled WGS sequence"/>
</dbReference>
<evidence type="ECO:0000313" key="6">
    <source>
        <dbReference type="EMBL" id="TGX42253.1"/>
    </source>
</evidence>
<evidence type="ECO:0000256" key="3">
    <source>
        <dbReference type="SAM" id="Coils"/>
    </source>
</evidence>
<evidence type="ECO:0000256" key="4">
    <source>
        <dbReference type="SAM" id="Phobius"/>
    </source>
</evidence>
<evidence type="ECO:0000256" key="2">
    <source>
        <dbReference type="ARBA" id="ARBA00012438"/>
    </source>
</evidence>
<dbReference type="InterPro" id="IPR010559">
    <property type="entry name" value="Sig_transdc_His_kin_internal"/>
</dbReference>
<organism evidence="6 7">
    <name type="scientific">Sphingomonas naasensis</name>
    <dbReference type="NCBI Taxonomy" id="1344951"/>
    <lineage>
        <taxon>Bacteria</taxon>
        <taxon>Pseudomonadati</taxon>
        <taxon>Pseudomonadota</taxon>
        <taxon>Alphaproteobacteria</taxon>
        <taxon>Sphingomonadales</taxon>
        <taxon>Sphingomonadaceae</taxon>
        <taxon>Sphingomonas</taxon>
    </lineage>
</organism>
<dbReference type="SMART" id="SM00387">
    <property type="entry name" value="HATPase_c"/>
    <property type="match status" value="1"/>
</dbReference>
<feature type="transmembrane region" description="Helical" evidence="4">
    <location>
        <begin position="71"/>
        <end position="96"/>
    </location>
</feature>
<name>A0A4S1WHW1_9SPHN</name>